<dbReference type="AlphaFoldDB" id="A0A9D1F1M5"/>
<name>A0A9D1F1M5_9BACT</name>
<dbReference type="Pfam" id="PF01380">
    <property type="entry name" value="SIS"/>
    <property type="match status" value="2"/>
</dbReference>
<proteinExistence type="predicted"/>
<evidence type="ECO:0000256" key="1">
    <source>
        <dbReference type="ARBA" id="ARBA00001031"/>
    </source>
</evidence>
<evidence type="ECO:0000256" key="3">
    <source>
        <dbReference type="ARBA" id="ARBA00016090"/>
    </source>
</evidence>
<comment type="caution">
    <text evidence="10">The sequence shown here is derived from an EMBL/GenBank/DDBJ whole genome shotgun (WGS) entry which is preliminary data.</text>
</comment>
<sequence length="600" mass="67383">MAAPILLEGLFKLEYRGYDSAGIAVKDNKISIYKAKGKVRSLARKINGGKNIRGFAGIGHTRWATHGRVNLANAHPHSSGADNNIVLVHNGVIENYLILKDELIKAGYKFYSETDTEIIAKLVDYFFKLYNDPMVALRNLINELNGTFALGILFKNSDALYAVRKGSSLFVGKNDGESFIASDLQTLSYFTDAIYIVGDDEIVELKEKHIRFFDKNLNCFEKEKVNLDLKLSNVDKGKYPYFMLKEIHEQPYVIRDTISFLLEEISYIFNEIRDKVKSFNNIKQINMVACGSSYNSACVTKFVLENISSISINVSLASEFRFKENNKNDKDSLIILISQSGETADCLTVLREAKNKDIMTLAIVNVSGTMLDLEAEYVLHTKAGCEISVATTKVYSAQLVAGYLFSVYFAYERGEITKDKLSYYVEHVKRLPKSIEQILSAEDAFKRLAYKYRKIKNVFFIGRSVDYAVCLEGALKLKEVSYIHAEACAAGEFKHGTISLVDKRYLVIAILTQEDIANKTIINLHEIKSRGANVVLLLNEKISLNITDLPFEVYTIPSGDDLFMASIACVPLQIIAYYIGVSKGIDVDRPRHLAKSVVVE</sequence>
<gene>
    <name evidence="10" type="primary">glmS</name>
    <name evidence="10" type="ORF">IAC10_13215</name>
</gene>
<evidence type="ECO:0000256" key="5">
    <source>
        <dbReference type="ARBA" id="ARBA00022679"/>
    </source>
</evidence>
<dbReference type="NCBIfam" id="TIGR01135">
    <property type="entry name" value="glmS"/>
    <property type="match status" value="1"/>
</dbReference>
<dbReference type="PANTHER" id="PTHR10937">
    <property type="entry name" value="GLUCOSAMINE--FRUCTOSE-6-PHOSPHATE AMINOTRANSFERASE, ISOMERIZING"/>
    <property type="match status" value="1"/>
</dbReference>
<dbReference type="FunFam" id="3.40.50.10490:FF:000001">
    <property type="entry name" value="Glutamine--fructose-6-phosphate aminotransferase [isomerizing]"/>
    <property type="match status" value="1"/>
</dbReference>
<reference evidence="10" key="1">
    <citation type="submission" date="2020-10" db="EMBL/GenBank/DDBJ databases">
        <authorList>
            <person name="Gilroy R."/>
        </authorList>
    </citation>
    <scope>NUCLEOTIDE SEQUENCE</scope>
    <source>
        <strain evidence="10">6276</strain>
    </source>
</reference>
<dbReference type="InterPro" id="IPR046348">
    <property type="entry name" value="SIS_dom_sf"/>
</dbReference>
<dbReference type="NCBIfam" id="NF001484">
    <property type="entry name" value="PRK00331.1"/>
    <property type="match status" value="1"/>
</dbReference>
<dbReference type="GO" id="GO:0097367">
    <property type="term" value="F:carbohydrate derivative binding"/>
    <property type="evidence" value="ECO:0007669"/>
    <property type="project" value="InterPro"/>
</dbReference>
<evidence type="ECO:0000259" key="9">
    <source>
        <dbReference type="PROSITE" id="PS51464"/>
    </source>
</evidence>
<evidence type="ECO:0000256" key="6">
    <source>
        <dbReference type="ARBA" id="ARBA00022737"/>
    </source>
</evidence>
<dbReference type="CDD" id="cd00714">
    <property type="entry name" value="GFAT"/>
    <property type="match status" value="1"/>
</dbReference>
<evidence type="ECO:0000259" key="8">
    <source>
        <dbReference type="PROSITE" id="PS51278"/>
    </source>
</evidence>
<dbReference type="GO" id="GO:0004360">
    <property type="term" value="F:glutamine-fructose-6-phosphate transaminase (isomerizing) activity"/>
    <property type="evidence" value="ECO:0007669"/>
    <property type="project" value="UniProtKB-EC"/>
</dbReference>
<keyword evidence="7" id="KW-0315">Glutamine amidotransferase</keyword>
<dbReference type="GO" id="GO:0006002">
    <property type="term" value="P:fructose 6-phosphate metabolic process"/>
    <property type="evidence" value="ECO:0007669"/>
    <property type="project" value="TreeGrafter"/>
</dbReference>
<protein>
    <recommendedName>
        <fullName evidence="3">Glutamine--fructose-6-phosphate aminotransferase [isomerizing]</fullName>
        <ecNumber evidence="2">2.6.1.16</ecNumber>
    </recommendedName>
</protein>
<feature type="domain" description="SIS" evidence="9">
    <location>
        <begin position="275"/>
        <end position="415"/>
    </location>
</feature>
<dbReference type="GO" id="GO:0006487">
    <property type="term" value="P:protein N-linked glycosylation"/>
    <property type="evidence" value="ECO:0007669"/>
    <property type="project" value="TreeGrafter"/>
</dbReference>
<keyword evidence="4 10" id="KW-0032">Aminotransferase</keyword>
<evidence type="ECO:0000313" key="10">
    <source>
        <dbReference type="EMBL" id="HIS37559.1"/>
    </source>
</evidence>
<dbReference type="CDD" id="cd05009">
    <property type="entry name" value="SIS_GlmS_GlmD_2"/>
    <property type="match status" value="1"/>
</dbReference>
<organism evidence="10 11">
    <name type="scientific">Candidatus Scatousia excrementigallinarum</name>
    <dbReference type="NCBI Taxonomy" id="2840935"/>
    <lineage>
        <taxon>Bacteria</taxon>
        <taxon>Candidatus Scatousia</taxon>
    </lineage>
</organism>
<dbReference type="PROSITE" id="PS51464">
    <property type="entry name" value="SIS"/>
    <property type="match status" value="2"/>
</dbReference>
<dbReference type="Gene3D" id="3.40.50.10490">
    <property type="entry name" value="Glucose-6-phosphate isomerase like protein, domain 1"/>
    <property type="match status" value="2"/>
</dbReference>
<dbReference type="PANTHER" id="PTHR10937:SF0">
    <property type="entry name" value="GLUTAMINE--FRUCTOSE-6-PHOSPHATE TRANSAMINASE (ISOMERIZING)"/>
    <property type="match status" value="1"/>
</dbReference>
<dbReference type="InterPro" id="IPR035466">
    <property type="entry name" value="GlmS/AgaS_SIS"/>
</dbReference>
<keyword evidence="5 10" id="KW-0808">Transferase</keyword>
<dbReference type="CDD" id="cd05008">
    <property type="entry name" value="SIS_GlmS_GlmD_1"/>
    <property type="match status" value="1"/>
</dbReference>
<dbReference type="SUPFAM" id="SSF56235">
    <property type="entry name" value="N-terminal nucleophile aminohydrolases (Ntn hydrolases)"/>
    <property type="match status" value="1"/>
</dbReference>
<dbReference type="InterPro" id="IPR035490">
    <property type="entry name" value="GlmS/FrlB_SIS"/>
</dbReference>
<evidence type="ECO:0000256" key="4">
    <source>
        <dbReference type="ARBA" id="ARBA00022576"/>
    </source>
</evidence>
<dbReference type="InterPro" id="IPR001347">
    <property type="entry name" value="SIS_dom"/>
</dbReference>
<dbReference type="Proteomes" id="UP000823928">
    <property type="component" value="Unassembled WGS sequence"/>
</dbReference>
<evidence type="ECO:0000256" key="2">
    <source>
        <dbReference type="ARBA" id="ARBA00012916"/>
    </source>
</evidence>
<keyword evidence="6" id="KW-0677">Repeat</keyword>
<comment type="catalytic activity">
    <reaction evidence="1">
        <text>D-fructose 6-phosphate + L-glutamine = D-glucosamine 6-phosphate + L-glutamate</text>
        <dbReference type="Rhea" id="RHEA:13237"/>
        <dbReference type="ChEBI" id="CHEBI:29985"/>
        <dbReference type="ChEBI" id="CHEBI:58359"/>
        <dbReference type="ChEBI" id="CHEBI:58725"/>
        <dbReference type="ChEBI" id="CHEBI:61527"/>
        <dbReference type="EC" id="2.6.1.16"/>
    </reaction>
</comment>
<dbReference type="InterPro" id="IPR047084">
    <property type="entry name" value="GFAT_N"/>
</dbReference>
<evidence type="ECO:0000256" key="7">
    <source>
        <dbReference type="ARBA" id="ARBA00022962"/>
    </source>
</evidence>
<dbReference type="EC" id="2.6.1.16" evidence="2"/>
<feature type="domain" description="Glutamine amidotransferase type-2" evidence="8">
    <location>
        <begin position="1"/>
        <end position="216"/>
    </location>
</feature>
<dbReference type="InterPro" id="IPR017932">
    <property type="entry name" value="GATase_2_dom"/>
</dbReference>
<dbReference type="InterPro" id="IPR029055">
    <property type="entry name" value="Ntn_hydrolases_N"/>
</dbReference>
<dbReference type="Gene3D" id="3.60.20.10">
    <property type="entry name" value="Glutamine Phosphoribosylpyrophosphate, subunit 1, domain 1"/>
    <property type="match status" value="1"/>
</dbReference>
<dbReference type="PROSITE" id="PS51278">
    <property type="entry name" value="GATASE_TYPE_2"/>
    <property type="match status" value="1"/>
</dbReference>
<feature type="domain" description="SIS" evidence="9">
    <location>
        <begin position="448"/>
        <end position="590"/>
    </location>
</feature>
<dbReference type="SUPFAM" id="SSF53697">
    <property type="entry name" value="SIS domain"/>
    <property type="match status" value="1"/>
</dbReference>
<dbReference type="GO" id="GO:0005829">
    <property type="term" value="C:cytosol"/>
    <property type="evidence" value="ECO:0007669"/>
    <property type="project" value="TreeGrafter"/>
</dbReference>
<dbReference type="EMBL" id="DVIU01000273">
    <property type="protein sequence ID" value="HIS37559.1"/>
    <property type="molecule type" value="Genomic_DNA"/>
</dbReference>
<reference evidence="10" key="2">
    <citation type="journal article" date="2021" name="PeerJ">
        <title>Extensive microbial diversity within the chicken gut microbiome revealed by metagenomics and culture.</title>
        <authorList>
            <person name="Gilroy R."/>
            <person name="Ravi A."/>
            <person name="Getino M."/>
            <person name="Pursley I."/>
            <person name="Horton D.L."/>
            <person name="Alikhan N.F."/>
            <person name="Baker D."/>
            <person name="Gharbi K."/>
            <person name="Hall N."/>
            <person name="Watson M."/>
            <person name="Adriaenssens E.M."/>
            <person name="Foster-Nyarko E."/>
            <person name="Jarju S."/>
            <person name="Secka A."/>
            <person name="Antonio M."/>
            <person name="Oren A."/>
            <person name="Chaudhuri R.R."/>
            <person name="La Ragione R."/>
            <person name="Hildebrand F."/>
            <person name="Pallen M.J."/>
        </authorList>
    </citation>
    <scope>NUCLEOTIDE SEQUENCE</scope>
    <source>
        <strain evidence="10">6276</strain>
    </source>
</reference>
<dbReference type="GO" id="GO:0006047">
    <property type="term" value="P:UDP-N-acetylglucosamine metabolic process"/>
    <property type="evidence" value="ECO:0007669"/>
    <property type="project" value="TreeGrafter"/>
</dbReference>
<dbReference type="Pfam" id="PF13522">
    <property type="entry name" value="GATase_6"/>
    <property type="match status" value="1"/>
</dbReference>
<dbReference type="InterPro" id="IPR005855">
    <property type="entry name" value="GFAT"/>
</dbReference>
<accession>A0A9D1F1M5</accession>
<evidence type="ECO:0000313" key="11">
    <source>
        <dbReference type="Proteomes" id="UP000823928"/>
    </source>
</evidence>